<reference evidence="3" key="2">
    <citation type="submission" date="2024-10" db="UniProtKB">
        <authorList>
            <consortium name="EnsemblProtists"/>
        </authorList>
    </citation>
    <scope>IDENTIFICATION</scope>
</reference>
<proteinExistence type="predicted"/>
<dbReference type="AlphaFoldDB" id="A0A0D3KL81"/>
<dbReference type="PANTHER" id="PTHR47936">
    <property type="entry name" value="PPR_LONG DOMAIN-CONTAINING PROTEIN"/>
    <property type="match status" value="1"/>
</dbReference>
<dbReference type="GeneID" id="17281786"/>
<feature type="chain" id="PRO_5044277921" description="Pentacotripeptide-repeat region of PRORP domain-containing protein" evidence="2">
    <location>
        <begin position="21"/>
        <end position="242"/>
    </location>
</feature>
<evidence type="ECO:0008006" key="5">
    <source>
        <dbReference type="Google" id="ProtNLM"/>
    </source>
</evidence>
<dbReference type="Proteomes" id="UP000013827">
    <property type="component" value="Unassembled WGS sequence"/>
</dbReference>
<evidence type="ECO:0000256" key="1">
    <source>
        <dbReference type="ARBA" id="ARBA00022737"/>
    </source>
</evidence>
<dbReference type="GO" id="GO:0009507">
    <property type="term" value="C:chloroplast"/>
    <property type="evidence" value="ECO:0007669"/>
    <property type="project" value="TreeGrafter"/>
</dbReference>
<keyword evidence="4" id="KW-1185">Reference proteome</keyword>
<protein>
    <recommendedName>
        <fullName evidence="5">Pentacotripeptide-repeat region of PRORP domain-containing protein</fullName>
    </recommendedName>
</protein>
<organism evidence="3 4">
    <name type="scientific">Emiliania huxleyi (strain CCMP1516)</name>
    <dbReference type="NCBI Taxonomy" id="280463"/>
    <lineage>
        <taxon>Eukaryota</taxon>
        <taxon>Haptista</taxon>
        <taxon>Haptophyta</taxon>
        <taxon>Prymnesiophyceae</taxon>
        <taxon>Isochrysidales</taxon>
        <taxon>Noelaerhabdaceae</taxon>
        <taxon>Emiliania</taxon>
    </lineage>
</organism>
<dbReference type="PaxDb" id="2903-EOD36516"/>
<accession>A0A0D3KL81</accession>
<evidence type="ECO:0000256" key="2">
    <source>
        <dbReference type="SAM" id="SignalP"/>
    </source>
</evidence>
<sequence length="242" mass="25470">MRALLWRGALLPLLLHSVPARAPYPKSRANSPSRLPLTDPQRVVARALSRSALSDVPATSLLAEVPQGEPRARLLRAAIELTDPRQWRAAIALLRAMPASGAGPPTTVAYNLAMRACVRGGAWETALELAPSGGASGVEPTVQCYGAAIAGCASRGEWRPAIALLREAQAASHQASEHRAISGTLGYSRVTRAVISQAEPLVPSIECYNAALAACEKGGAPDRRACQGFALLAQLYRTTHGT</sequence>
<dbReference type="RefSeq" id="XP_005788945.1">
    <property type="nucleotide sequence ID" value="XM_005788888.1"/>
</dbReference>
<feature type="signal peptide" evidence="2">
    <location>
        <begin position="1"/>
        <end position="20"/>
    </location>
</feature>
<dbReference type="KEGG" id="ehx:EMIHUDRAFT_226279"/>
<dbReference type="EnsemblProtists" id="EOD36516">
    <property type="protein sequence ID" value="EOD36516"/>
    <property type="gene ID" value="EMIHUDRAFT_226279"/>
</dbReference>
<reference evidence="4" key="1">
    <citation type="journal article" date="2013" name="Nature">
        <title>Pan genome of the phytoplankton Emiliania underpins its global distribution.</title>
        <authorList>
            <person name="Read B.A."/>
            <person name="Kegel J."/>
            <person name="Klute M.J."/>
            <person name="Kuo A."/>
            <person name="Lefebvre S.C."/>
            <person name="Maumus F."/>
            <person name="Mayer C."/>
            <person name="Miller J."/>
            <person name="Monier A."/>
            <person name="Salamov A."/>
            <person name="Young J."/>
            <person name="Aguilar M."/>
            <person name="Claverie J.M."/>
            <person name="Frickenhaus S."/>
            <person name="Gonzalez K."/>
            <person name="Herman E.K."/>
            <person name="Lin Y.C."/>
            <person name="Napier J."/>
            <person name="Ogata H."/>
            <person name="Sarno A.F."/>
            <person name="Shmutz J."/>
            <person name="Schroeder D."/>
            <person name="de Vargas C."/>
            <person name="Verret F."/>
            <person name="von Dassow P."/>
            <person name="Valentin K."/>
            <person name="Van de Peer Y."/>
            <person name="Wheeler G."/>
            <person name="Dacks J.B."/>
            <person name="Delwiche C.F."/>
            <person name="Dyhrman S.T."/>
            <person name="Glockner G."/>
            <person name="John U."/>
            <person name="Richards T."/>
            <person name="Worden A.Z."/>
            <person name="Zhang X."/>
            <person name="Grigoriev I.V."/>
            <person name="Allen A.E."/>
            <person name="Bidle K."/>
            <person name="Borodovsky M."/>
            <person name="Bowler C."/>
            <person name="Brownlee C."/>
            <person name="Cock J.M."/>
            <person name="Elias M."/>
            <person name="Gladyshev V.N."/>
            <person name="Groth M."/>
            <person name="Guda C."/>
            <person name="Hadaegh A."/>
            <person name="Iglesias-Rodriguez M.D."/>
            <person name="Jenkins J."/>
            <person name="Jones B.M."/>
            <person name="Lawson T."/>
            <person name="Leese F."/>
            <person name="Lindquist E."/>
            <person name="Lobanov A."/>
            <person name="Lomsadze A."/>
            <person name="Malik S.B."/>
            <person name="Marsh M.E."/>
            <person name="Mackinder L."/>
            <person name="Mock T."/>
            <person name="Mueller-Roeber B."/>
            <person name="Pagarete A."/>
            <person name="Parker M."/>
            <person name="Probert I."/>
            <person name="Quesneville H."/>
            <person name="Raines C."/>
            <person name="Rensing S.A."/>
            <person name="Riano-Pachon D.M."/>
            <person name="Richier S."/>
            <person name="Rokitta S."/>
            <person name="Shiraiwa Y."/>
            <person name="Soanes D.M."/>
            <person name="van der Giezen M."/>
            <person name="Wahlund T.M."/>
            <person name="Williams B."/>
            <person name="Wilson W."/>
            <person name="Wolfe G."/>
            <person name="Wurch L.L."/>
        </authorList>
    </citation>
    <scope>NUCLEOTIDE SEQUENCE</scope>
</reference>
<dbReference type="STRING" id="2903.R1FLQ1"/>
<dbReference type="HOGENOM" id="CLU_1149042_0_0_1"/>
<dbReference type="GO" id="GO:0031930">
    <property type="term" value="P:mitochondria-nucleus signaling pathway"/>
    <property type="evidence" value="ECO:0007669"/>
    <property type="project" value="TreeGrafter"/>
</dbReference>
<dbReference type="Gene3D" id="1.25.40.10">
    <property type="entry name" value="Tetratricopeptide repeat domain"/>
    <property type="match status" value="1"/>
</dbReference>
<name>A0A0D3KL81_EMIH1</name>
<dbReference type="InterPro" id="IPR011990">
    <property type="entry name" value="TPR-like_helical_dom_sf"/>
</dbReference>
<evidence type="ECO:0000313" key="4">
    <source>
        <dbReference type="Proteomes" id="UP000013827"/>
    </source>
</evidence>
<dbReference type="PANTHER" id="PTHR47936:SF1">
    <property type="entry name" value="PENTATRICOPEPTIDE REPEAT-CONTAINING PROTEIN GUN1, CHLOROPLASTIC"/>
    <property type="match status" value="1"/>
</dbReference>
<keyword evidence="2" id="KW-0732">Signal</keyword>
<keyword evidence="1" id="KW-0677">Repeat</keyword>
<evidence type="ECO:0000313" key="3">
    <source>
        <dbReference type="EnsemblProtists" id="EOD36516"/>
    </source>
</evidence>